<sequence>MSIYFESPTYDQRLKGVVMLESHAFFSKMVDELVEFSEYDPELADGIKWLDEQAQKKGITFYDMVFEVLYKHDVNSKAKDWLSTRN</sequence>
<dbReference type="HOGENOM" id="CLU_191135_0_0_2"/>
<keyword evidence="2" id="KW-1185">Reference proteome</keyword>
<gene>
    <name evidence="1" type="ORF">NKOR_06545</name>
</gene>
<proteinExistence type="predicted"/>
<dbReference type="KEGG" id="nkr:NKOR_06545"/>
<organism evidence="1 2">
    <name type="scientific">Candidatus Nitrosopumilus koreensis AR1</name>
    <dbReference type="NCBI Taxonomy" id="1229908"/>
    <lineage>
        <taxon>Archaea</taxon>
        <taxon>Nitrososphaerota</taxon>
        <taxon>Nitrososphaeria</taxon>
        <taxon>Nitrosopumilales</taxon>
        <taxon>Nitrosopumilaceae</taxon>
        <taxon>Nitrosopumilus</taxon>
    </lineage>
</organism>
<dbReference type="AlphaFoldDB" id="K0B4S5"/>
<dbReference type="PATRIC" id="fig|1229908.8.peg.1427"/>
<evidence type="ECO:0000313" key="2">
    <source>
        <dbReference type="Proteomes" id="UP000006101"/>
    </source>
</evidence>
<evidence type="ECO:0000313" key="1">
    <source>
        <dbReference type="EMBL" id="AFS81188.1"/>
    </source>
</evidence>
<name>K0B4S5_9ARCH</name>
<dbReference type="EMBL" id="CP003842">
    <property type="protein sequence ID" value="AFS81188.1"/>
    <property type="molecule type" value="Genomic_DNA"/>
</dbReference>
<reference evidence="1 2" key="1">
    <citation type="journal article" date="2012" name="J. Bacteriol.">
        <title>Draft Genome Sequence of an Ammonia-Oxidizing Archaeon, "Candidatus Nitrosopumilus koreensis" AR1, from Marine Sediment.</title>
        <authorList>
            <person name="Park S.J."/>
            <person name="Kim J.G."/>
            <person name="Jung M.Y."/>
            <person name="Kim S.J."/>
            <person name="Cha I.T."/>
            <person name="Kwon K."/>
            <person name="Lee J.H."/>
            <person name="Rhee S.K."/>
        </authorList>
    </citation>
    <scope>NUCLEOTIDE SEQUENCE [LARGE SCALE GENOMIC DNA]</scope>
    <source>
        <strain evidence="1 2">AR1</strain>
    </source>
</reference>
<protein>
    <submittedName>
        <fullName evidence="1">Uncharacterized protein</fullName>
    </submittedName>
</protein>
<dbReference type="Proteomes" id="UP000006101">
    <property type="component" value="Chromosome"/>
</dbReference>
<accession>K0B4S5</accession>